<comment type="subcellular location">
    <subcellularLocation>
        <location evidence="2">Cytoplasm</location>
    </subcellularLocation>
</comment>
<evidence type="ECO:0000313" key="3">
    <source>
        <dbReference type="EMBL" id="TCD01746.1"/>
    </source>
</evidence>
<organism evidence="3 4">
    <name type="scientific">Pedobacter psychroterrae</name>
    <dbReference type="NCBI Taxonomy" id="2530453"/>
    <lineage>
        <taxon>Bacteria</taxon>
        <taxon>Pseudomonadati</taxon>
        <taxon>Bacteroidota</taxon>
        <taxon>Sphingobacteriia</taxon>
        <taxon>Sphingobacteriales</taxon>
        <taxon>Sphingobacteriaceae</taxon>
        <taxon>Pedobacter</taxon>
    </lineage>
</organism>
<evidence type="ECO:0000256" key="2">
    <source>
        <dbReference type="HAMAP-Rule" id="MF_00795"/>
    </source>
</evidence>
<dbReference type="AlphaFoldDB" id="A0A4R0NM58"/>
<dbReference type="FunFam" id="3.20.20.380:FF:000001">
    <property type="entry name" value="Copper homeostasis protein CutC"/>
    <property type="match status" value="1"/>
</dbReference>
<comment type="caution">
    <text evidence="3">The sequence shown here is derived from an EMBL/GenBank/DDBJ whole genome shotgun (WGS) entry which is preliminary data.</text>
</comment>
<sequence length="246" mass="26417">MVNMEVCANSLASALAAQEGGAVRVELCDNLPEGGTTPSYAQIALARRLLSIKLYPIIRPRGGDFLYTDLEFELMKEDIRICKALNSDGIVIGILNADGSVDMKRCAELVELARPMQVTFHRAFDMSSDLFIALEDIISLGCERILTSGGEASAITGATVLAKLIEQANERIIIMPGAGITNANIAELIKITGAIEFHASARSSAASKMLFKNQKLSMGTEGNEFSHDTTSPNKVRELIAIANRSA</sequence>
<evidence type="ECO:0000256" key="1">
    <source>
        <dbReference type="ARBA" id="ARBA00007768"/>
    </source>
</evidence>
<dbReference type="SUPFAM" id="SSF110395">
    <property type="entry name" value="CutC-like"/>
    <property type="match status" value="1"/>
</dbReference>
<keyword evidence="2" id="KW-0963">Cytoplasm</keyword>
<gene>
    <name evidence="2" type="primary">cutC</name>
    <name evidence="3" type="ORF">EZ437_13600</name>
</gene>
<name>A0A4R0NM58_9SPHI</name>
<protein>
    <recommendedName>
        <fullName evidence="2">PF03932 family protein CutC</fullName>
    </recommendedName>
</protein>
<dbReference type="GO" id="GO:0005507">
    <property type="term" value="F:copper ion binding"/>
    <property type="evidence" value="ECO:0007669"/>
    <property type="project" value="TreeGrafter"/>
</dbReference>
<evidence type="ECO:0000313" key="4">
    <source>
        <dbReference type="Proteomes" id="UP000293347"/>
    </source>
</evidence>
<dbReference type="Proteomes" id="UP000293347">
    <property type="component" value="Unassembled WGS sequence"/>
</dbReference>
<dbReference type="PANTHER" id="PTHR12598:SF0">
    <property type="entry name" value="COPPER HOMEOSTASIS PROTEIN CUTC HOMOLOG"/>
    <property type="match status" value="1"/>
</dbReference>
<dbReference type="OrthoDB" id="9815677at2"/>
<dbReference type="HAMAP" id="MF_00795">
    <property type="entry name" value="CutC"/>
    <property type="match status" value="1"/>
</dbReference>
<comment type="similarity">
    <text evidence="1 2">Belongs to the CutC family.</text>
</comment>
<dbReference type="Gene3D" id="3.20.20.380">
    <property type="entry name" value="Copper homeostasis (CutC) domain"/>
    <property type="match status" value="1"/>
</dbReference>
<dbReference type="Pfam" id="PF03932">
    <property type="entry name" value="CutC"/>
    <property type="match status" value="1"/>
</dbReference>
<reference evidence="3 4" key="1">
    <citation type="submission" date="2019-02" db="EMBL/GenBank/DDBJ databases">
        <title>Pedobacter sp. RP-1-14 sp. nov., isolated from Arctic soil.</title>
        <authorList>
            <person name="Dahal R.H."/>
        </authorList>
    </citation>
    <scope>NUCLEOTIDE SEQUENCE [LARGE SCALE GENOMIC DNA]</scope>
    <source>
        <strain evidence="3 4">RP-1-14</strain>
    </source>
</reference>
<dbReference type="GO" id="GO:0005737">
    <property type="term" value="C:cytoplasm"/>
    <property type="evidence" value="ECO:0007669"/>
    <property type="project" value="UniProtKB-SubCell"/>
</dbReference>
<dbReference type="EMBL" id="SJSL01000002">
    <property type="protein sequence ID" value="TCD01746.1"/>
    <property type="molecule type" value="Genomic_DNA"/>
</dbReference>
<dbReference type="PANTHER" id="PTHR12598">
    <property type="entry name" value="COPPER HOMEOSTASIS PROTEIN CUTC"/>
    <property type="match status" value="1"/>
</dbReference>
<dbReference type="RefSeq" id="WP_131596546.1">
    <property type="nucleotide sequence ID" value="NZ_SJSL01000002.1"/>
</dbReference>
<accession>A0A4R0NM58</accession>
<keyword evidence="4" id="KW-1185">Reference proteome</keyword>
<comment type="caution">
    <text evidence="2">Once thought to be involved in copper homeostasis, experiments in E.coli have shown this is not the case.</text>
</comment>
<proteinExistence type="inferred from homology"/>
<dbReference type="InterPro" id="IPR036822">
    <property type="entry name" value="CutC-like_dom_sf"/>
</dbReference>
<dbReference type="InterPro" id="IPR005627">
    <property type="entry name" value="CutC-like"/>
</dbReference>